<evidence type="ECO:0000256" key="1">
    <source>
        <dbReference type="SAM" id="Phobius"/>
    </source>
</evidence>
<name>A0ABT4D8B3_9CLOT</name>
<evidence type="ECO:0000313" key="2">
    <source>
        <dbReference type="EMBL" id="MCY6957274.1"/>
    </source>
</evidence>
<feature type="transmembrane region" description="Helical" evidence="1">
    <location>
        <begin position="6"/>
        <end position="23"/>
    </location>
</feature>
<comment type="caution">
    <text evidence="2">The sequence shown here is derived from an EMBL/GenBank/DDBJ whole genome shotgun (WGS) entry which is preliminary data.</text>
</comment>
<keyword evidence="1" id="KW-0472">Membrane</keyword>
<organism evidence="2 3">
    <name type="scientific">Clostridium brassicae</name>
    <dbReference type="NCBI Taxonomy" id="2999072"/>
    <lineage>
        <taxon>Bacteria</taxon>
        <taxon>Bacillati</taxon>
        <taxon>Bacillota</taxon>
        <taxon>Clostridia</taxon>
        <taxon>Eubacteriales</taxon>
        <taxon>Clostridiaceae</taxon>
        <taxon>Clostridium</taxon>
    </lineage>
</organism>
<protein>
    <recommendedName>
        <fullName evidence="4">DUF3899 domain-containing protein</fullName>
    </recommendedName>
</protein>
<dbReference type="Proteomes" id="UP001144612">
    <property type="component" value="Unassembled WGS sequence"/>
</dbReference>
<feature type="transmembrane region" description="Helical" evidence="1">
    <location>
        <begin position="75"/>
        <end position="92"/>
    </location>
</feature>
<reference evidence="2" key="1">
    <citation type="submission" date="2022-12" db="EMBL/GenBank/DDBJ databases">
        <title>Clostridium sp. nov., isolated from industrial wastewater.</title>
        <authorList>
            <person name="Jiayan W."/>
        </authorList>
    </citation>
    <scope>NUCLEOTIDE SEQUENCE</scope>
    <source>
        <strain evidence="2">ZC22-4</strain>
    </source>
</reference>
<keyword evidence="3" id="KW-1185">Reference proteome</keyword>
<proteinExistence type="predicted"/>
<keyword evidence="1" id="KW-1133">Transmembrane helix</keyword>
<evidence type="ECO:0008006" key="4">
    <source>
        <dbReference type="Google" id="ProtNLM"/>
    </source>
</evidence>
<dbReference type="RefSeq" id="WP_268059629.1">
    <property type="nucleotide sequence ID" value="NZ_JAPQFJ010000001.1"/>
</dbReference>
<accession>A0ABT4D8B3</accession>
<evidence type="ECO:0000313" key="3">
    <source>
        <dbReference type="Proteomes" id="UP001144612"/>
    </source>
</evidence>
<dbReference type="EMBL" id="JAPQFJ010000001">
    <property type="protein sequence ID" value="MCY6957274.1"/>
    <property type="molecule type" value="Genomic_DNA"/>
</dbReference>
<keyword evidence="1" id="KW-0812">Transmembrane</keyword>
<sequence>MGNSLVYVAIILIIIGIIMCFKGDSSLFSPPSGGGSRIPPDAQVRLNESVQKITGNKNDYSEYYHNNNVIQGNKIGIACLIIGVLLFIIVAFQ</sequence>
<gene>
    <name evidence="2" type="ORF">OW729_01500</name>
</gene>